<comment type="caution">
    <text evidence="2">The sequence shown here is derived from an EMBL/GenBank/DDBJ whole genome shotgun (WGS) entry which is preliminary data.</text>
</comment>
<accession>A0AAW2YA23</accession>
<name>A0AAW2YA23_9LAMI</name>
<proteinExistence type="predicted"/>
<evidence type="ECO:0000259" key="1">
    <source>
        <dbReference type="Pfam" id="PF13966"/>
    </source>
</evidence>
<reference evidence="2" key="1">
    <citation type="submission" date="2020-06" db="EMBL/GenBank/DDBJ databases">
        <authorList>
            <person name="Li T."/>
            <person name="Hu X."/>
            <person name="Zhang T."/>
            <person name="Song X."/>
            <person name="Zhang H."/>
            <person name="Dai N."/>
            <person name="Sheng W."/>
            <person name="Hou X."/>
            <person name="Wei L."/>
        </authorList>
    </citation>
    <scope>NUCLEOTIDE SEQUENCE</scope>
    <source>
        <strain evidence="2">KEN1</strain>
        <tissue evidence="2">Leaf</tissue>
    </source>
</reference>
<dbReference type="AlphaFoldDB" id="A0AAW2YA23"/>
<dbReference type="PANTHER" id="PTHR33116">
    <property type="entry name" value="REVERSE TRANSCRIPTASE ZINC-BINDING DOMAIN-CONTAINING PROTEIN-RELATED-RELATED"/>
    <property type="match status" value="1"/>
</dbReference>
<organism evidence="2">
    <name type="scientific">Sesamum latifolium</name>
    <dbReference type="NCBI Taxonomy" id="2727402"/>
    <lineage>
        <taxon>Eukaryota</taxon>
        <taxon>Viridiplantae</taxon>
        <taxon>Streptophyta</taxon>
        <taxon>Embryophyta</taxon>
        <taxon>Tracheophyta</taxon>
        <taxon>Spermatophyta</taxon>
        <taxon>Magnoliopsida</taxon>
        <taxon>eudicotyledons</taxon>
        <taxon>Gunneridae</taxon>
        <taxon>Pentapetalae</taxon>
        <taxon>asterids</taxon>
        <taxon>lamiids</taxon>
        <taxon>Lamiales</taxon>
        <taxon>Pedaliaceae</taxon>
        <taxon>Sesamum</taxon>
    </lineage>
</organism>
<gene>
    <name evidence="2" type="ORF">Slati_0150900</name>
</gene>
<protein>
    <recommendedName>
        <fullName evidence="1">Reverse transcriptase zinc-binding domain-containing protein</fullName>
    </recommendedName>
</protein>
<dbReference type="Pfam" id="PF13966">
    <property type="entry name" value="zf-RVT"/>
    <property type="match status" value="1"/>
</dbReference>
<dbReference type="InterPro" id="IPR026960">
    <property type="entry name" value="RVT-Znf"/>
</dbReference>
<feature type="domain" description="Reverse transcriptase zinc-binding" evidence="1">
    <location>
        <begin position="196"/>
        <end position="255"/>
    </location>
</feature>
<evidence type="ECO:0000313" key="2">
    <source>
        <dbReference type="EMBL" id="KAL0462633.1"/>
    </source>
</evidence>
<dbReference type="PANTHER" id="PTHR33116:SF86">
    <property type="entry name" value="REVERSE TRANSCRIPTASE DOMAIN-CONTAINING PROTEIN"/>
    <property type="match status" value="1"/>
</dbReference>
<dbReference type="EMBL" id="JACGWN010000001">
    <property type="protein sequence ID" value="KAL0462633.1"/>
    <property type="molecule type" value="Genomic_DNA"/>
</dbReference>
<reference evidence="2" key="2">
    <citation type="journal article" date="2024" name="Plant">
        <title>Genomic evolution and insights into agronomic trait innovations of Sesamum species.</title>
        <authorList>
            <person name="Miao H."/>
            <person name="Wang L."/>
            <person name="Qu L."/>
            <person name="Liu H."/>
            <person name="Sun Y."/>
            <person name="Le M."/>
            <person name="Wang Q."/>
            <person name="Wei S."/>
            <person name="Zheng Y."/>
            <person name="Lin W."/>
            <person name="Duan Y."/>
            <person name="Cao H."/>
            <person name="Xiong S."/>
            <person name="Wang X."/>
            <person name="Wei L."/>
            <person name="Li C."/>
            <person name="Ma Q."/>
            <person name="Ju M."/>
            <person name="Zhao R."/>
            <person name="Li G."/>
            <person name="Mu C."/>
            <person name="Tian Q."/>
            <person name="Mei H."/>
            <person name="Zhang T."/>
            <person name="Gao T."/>
            <person name="Zhang H."/>
        </authorList>
    </citation>
    <scope>NUCLEOTIDE SEQUENCE</scope>
    <source>
        <strain evidence="2">KEN1</strain>
    </source>
</reference>
<sequence>MTAKFFWHGELEQRTHWVAWRTICQPLKDGGLGFRRLKEYNIALLAKQAWRVATNPCTLLHDILCHRYFPGANFLRSWNNAFPLIYMALVARCEELAGHRDQMEDWRWKVGAYCWPPVATTALTFQPIVRPRTLPEDAKVASLLNQHRDWNEELVRSEFLPSDAECILSIELQQTTSPDEIVWHFERKGKFTVKSGQVPPKVRMFAWRCAQGALPTSHNLSRRGIKGDENCVRCEGDLEDLSHVLFSCSFARLVWALSDLRMVTIPKSALLGADWLRDAHSAMETPDFTMFLATCWGLWYQRNQLIFEGKFIQAHEVNSMAKRLLVASLFQTRIDPG</sequence>